<feature type="transmembrane region" description="Helical" evidence="2">
    <location>
        <begin position="138"/>
        <end position="158"/>
    </location>
</feature>
<evidence type="ECO:0000313" key="5">
    <source>
        <dbReference type="Proteomes" id="UP001254075"/>
    </source>
</evidence>
<feature type="transmembrane region" description="Helical" evidence="2">
    <location>
        <begin position="269"/>
        <end position="289"/>
    </location>
</feature>
<feature type="transmembrane region" description="Helical" evidence="2">
    <location>
        <begin position="336"/>
        <end position="354"/>
    </location>
</feature>
<name>A0AAW8W4Q0_9LACO</name>
<dbReference type="EC" id="3.4.-.-" evidence="4"/>
<dbReference type="Proteomes" id="UP001254075">
    <property type="component" value="Unassembled WGS sequence"/>
</dbReference>
<dbReference type="AlphaFoldDB" id="A0AAW8W4Q0"/>
<feature type="compositionally biased region" description="Low complexity" evidence="1">
    <location>
        <begin position="34"/>
        <end position="62"/>
    </location>
</feature>
<feature type="transmembrane region" description="Helical" evidence="2">
    <location>
        <begin position="238"/>
        <end position="257"/>
    </location>
</feature>
<organism evidence="4 5">
    <name type="scientific">Levilactobacillus namurensis</name>
    <dbReference type="NCBI Taxonomy" id="380393"/>
    <lineage>
        <taxon>Bacteria</taxon>
        <taxon>Bacillati</taxon>
        <taxon>Bacillota</taxon>
        <taxon>Bacilli</taxon>
        <taxon>Lactobacillales</taxon>
        <taxon>Lactobacillaceae</taxon>
        <taxon>Levilactobacillus</taxon>
    </lineage>
</organism>
<feature type="transmembrane region" description="Helical" evidence="2">
    <location>
        <begin position="164"/>
        <end position="186"/>
    </location>
</feature>
<comment type="caution">
    <text evidence="4">The sequence shown here is derived from an EMBL/GenBank/DDBJ whole genome shotgun (WGS) entry which is preliminary data.</text>
</comment>
<reference evidence="4" key="1">
    <citation type="submission" date="2023-08" db="EMBL/GenBank/DDBJ databases">
        <authorList>
            <person name="Page C.A."/>
            <person name="Perez-Diaz I.M."/>
        </authorList>
    </citation>
    <scope>NUCLEOTIDE SEQUENCE</scope>
    <source>
        <strain evidence="4">3.8.38</strain>
    </source>
</reference>
<keyword evidence="2" id="KW-0472">Membrane</keyword>
<feature type="transmembrane region" description="Helical" evidence="2">
    <location>
        <begin position="198"/>
        <end position="218"/>
    </location>
</feature>
<dbReference type="PANTHER" id="PTHR36844">
    <property type="entry name" value="PROTEASE PRSW"/>
    <property type="match status" value="1"/>
</dbReference>
<sequence>MKYCPNCGYPVAPTAKFCPACGHALPAAQQATSSTGTSANATGESTGTASNQSASAQSQPGAQVPPRQHRESLYDNATSRLSHYTGEDGAVKVNLAAMFSQVLRHHSKSEAESIFIAGTETTTPTLDQISGDWAKPWLFSRILVGFLIAFVALLYMLVGLRNPNAIPGLILVGAFAVPFSGLVFFFEANAFKDVSLFEVVKIFFIGGIFSLIVTLFLYEFVSFSQTSQLTGMLTLGDSLSIGIVEELGKLLITSYFISRLNVQHILDGLLIGAAVGAGFAAFETAGYIYRAGGQLVDVAIIRGWSAVGGHLVWAAIAGGAIMVVKRTKPFQVSQLLDTRFLVFFLLAILFHAAWDWDIGLIGPYFKLLVLIVLAWIVVFVLMNAGLKEIGHLQQAAKRES</sequence>
<evidence type="ECO:0000313" key="4">
    <source>
        <dbReference type="EMBL" id="MDT7013399.1"/>
    </source>
</evidence>
<keyword evidence="2" id="KW-0812">Transmembrane</keyword>
<dbReference type="InterPro" id="IPR026898">
    <property type="entry name" value="PrsW"/>
</dbReference>
<dbReference type="Pfam" id="PF13367">
    <property type="entry name" value="PrsW-protease"/>
    <property type="match status" value="1"/>
</dbReference>
<feature type="transmembrane region" description="Helical" evidence="2">
    <location>
        <begin position="301"/>
        <end position="324"/>
    </location>
</feature>
<dbReference type="Pfam" id="PF13240">
    <property type="entry name" value="Zn_Ribbon_1"/>
    <property type="match status" value="1"/>
</dbReference>
<keyword evidence="4" id="KW-0645">Protease</keyword>
<dbReference type="GO" id="GO:0008233">
    <property type="term" value="F:peptidase activity"/>
    <property type="evidence" value="ECO:0007669"/>
    <property type="project" value="UniProtKB-KW"/>
</dbReference>
<feature type="domain" description="Zinc-ribbon" evidence="3">
    <location>
        <begin position="3"/>
        <end position="25"/>
    </location>
</feature>
<feature type="transmembrane region" description="Helical" evidence="2">
    <location>
        <begin position="360"/>
        <end position="382"/>
    </location>
</feature>
<feature type="region of interest" description="Disordered" evidence="1">
    <location>
        <begin position="34"/>
        <end position="69"/>
    </location>
</feature>
<protein>
    <submittedName>
        <fullName evidence="4">PrsW family glutamic-type intramembrane protease</fullName>
        <ecNumber evidence="4">3.4.-.-</ecNumber>
    </submittedName>
</protein>
<dbReference type="RefSeq" id="WP_313844557.1">
    <property type="nucleotide sequence ID" value="NZ_JAVLAM010000001.1"/>
</dbReference>
<evidence type="ECO:0000259" key="3">
    <source>
        <dbReference type="Pfam" id="PF13240"/>
    </source>
</evidence>
<dbReference type="InterPro" id="IPR026870">
    <property type="entry name" value="Zinc_ribbon_dom"/>
</dbReference>
<dbReference type="GO" id="GO:0006508">
    <property type="term" value="P:proteolysis"/>
    <property type="evidence" value="ECO:0007669"/>
    <property type="project" value="UniProtKB-KW"/>
</dbReference>
<evidence type="ECO:0000256" key="1">
    <source>
        <dbReference type="SAM" id="MobiDB-lite"/>
    </source>
</evidence>
<dbReference type="EMBL" id="JAVLAM010000001">
    <property type="protein sequence ID" value="MDT7013399.1"/>
    <property type="molecule type" value="Genomic_DNA"/>
</dbReference>
<accession>A0AAW8W4Q0</accession>
<keyword evidence="4" id="KW-0378">Hydrolase</keyword>
<keyword evidence="2" id="KW-1133">Transmembrane helix</keyword>
<dbReference type="PANTHER" id="PTHR36844:SF1">
    <property type="entry name" value="PROTEASE PRSW"/>
    <property type="match status" value="1"/>
</dbReference>
<proteinExistence type="predicted"/>
<gene>
    <name evidence="4" type="ORF">RI532_03030</name>
</gene>
<evidence type="ECO:0000256" key="2">
    <source>
        <dbReference type="SAM" id="Phobius"/>
    </source>
</evidence>